<keyword evidence="2" id="KW-1133">Transmembrane helix</keyword>
<dbReference type="HOGENOM" id="CLU_1106735_0_0_12"/>
<feature type="transmembrane region" description="Helical" evidence="2">
    <location>
        <begin position="163"/>
        <end position="196"/>
    </location>
</feature>
<feature type="compositionally biased region" description="Low complexity" evidence="1">
    <location>
        <begin position="7"/>
        <end position="19"/>
    </location>
</feature>
<name>I4B4B9_TURPD</name>
<evidence type="ECO:0008006" key="5">
    <source>
        <dbReference type="Google" id="ProtNLM"/>
    </source>
</evidence>
<gene>
    <name evidence="3" type="ordered locus">Turpa_1478</name>
</gene>
<keyword evidence="2" id="KW-0812">Transmembrane</keyword>
<proteinExistence type="predicted"/>
<sequence>MKKLPTKKSAPARATSARPSGKEFFTAPRKTVSETISPMAARVRLGGVPLEHKAGFELISYRIRQLLLGKPEAWEEIDREEAGSFWSLFRKYHLPLLLPCFVFYAIRELIHFHNLALFLRHCFIVFPLGVAFYAGYIFLLGVIAEETAEHSGGRFSPQSGMRIALFSTLIVSCLSVLLFLPVLGAPLLMLAIVWHYRQLFAGARQVLNIAESSYKVYRLSHIIVWLLMGLTAFVGLSLVSFLAAKLGIAAI</sequence>
<dbReference type="KEGG" id="tpx:Turpa_1478"/>
<dbReference type="PATRIC" id="fig|869212.3.peg.1470"/>
<dbReference type="STRING" id="869212.Turpa_1478"/>
<evidence type="ECO:0000256" key="1">
    <source>
        <dbReference type="SAM" id="MobiDB-lite"/>
    </source>
</evidence>
<reference evidence="3 4" key="1">
    <citation type="submission" date="2012-06" db="EMBL/GenBank/DDBJ databases">
        <title>The complete chromosome of genome of Turneriella parva DSM 21527.</title>
        <authorList>
            <consortium name="US DOE Joint Genome Institute (JGI-PGF)"/>
            <person name="Lucas S."/>
            <person name="Han J."/>
            <person name="Lapidus A."/>
            <person name="Bruce D."/>
            <person name="Goodwin L."/>
            <person name="Pitluck S."/>
            <person name="Peters L."/>
            <person name="Kyrpides N."/>
            <person name="Mavromatis K."/>
            <person name="Ivanova N."/>
            <person name="Mikhailova N."/>
            <person name="Chertkov O."/>
            <person name="Detter J.C."/>
            <person name="Tapia R."/>
            <person name="Han C."/>
            <person name="Land M."/>
            <person name="Hauser L."/>
            <person name="Markowitz V."/>
            <person name="Cheng J.-F."/>
            <person name="Hugenholtz P."/>
            <person name="Woyke T."/>
            <person name="Wu D."/>
            <person name="Gronow S."/>
            <person name="Wellnitz S."/>
            <person name="Brambilla E."/>
            <person name="Klenk H.-P."/>
            <person name="Eisen J.A."/>
        </authorList>
    </citation>
    <scope>NUCLEOTIDE SEQUENCE [LARGE SCALE GENOMIC DNA]</scope>
    <source>
        <strain evidence="4">ATCC BAA-1111 / DSM 21527 / NCTC 11395 / H</strain>
    </source>
</reference>
<evidence type="ECO:0000256" key="2">
    <source>
        <dbReference type="SAM" id="Phobius"/>
    </source>
</evidence>
<dbReference type="AlphaFoldDB" id="I4B4B9"/>
<keyword evidence="4" id="KW-1185">Reference proteome</keyword>
<keyword evidence="2" id="KW-0472">Membrane</keyword>
<dbReference type="EMBL" id="CP002959">
    <property type="protein sequence ID" value="AFM12126.1"/>
    <property type="molecule type" value="Genomic_DNA"/>
</dbReference>
<feature type="transmembrane region" description="Helical" evidence="2">
    <location>
        <begin position="222"/>
        <end position="244"/>
    </location>
</feature>
<accession>I4B4B9</accession>
<dbReference type="Proteomes" id="UP000006048">
    <property type="component" value="Chromosome"/>
</dbReference>
<feature type="transmembrane region" description="Helical" evidence="2">
    <location>
        <begin position="118"/>
        <end position="143"/>
    </location>
</feature>
<protein>
    <recommendedName>
        <fullName evidence="5">Yip1 domain-containing protein</fullName>
    </recommendedName>
</protein>
<dbReference type="RefSeq" id="WP_014802640.1">
    <property type="nucleotide sequence ID" value="NC_018020.1"/>
</dbReference>
<evidence type="ECO:0000313" key="4">
    <source>
        <dbReference type="Proteomes" id="UP000006048"/>
    </source>
</evidence>
<evidence type="ECO:0000313" key="3">
    <source>
        <dbReference type="EMBL" id="AFM12126.1"/>
    </source>
</evidence>
<organism evidence="3 4">
    <name type="scientific">Turneriella parva (strain ATCC BAA-1111 / DSM 21527 / NCTC 11395 / H)</name>
    <name type="common">Leptospira parva</name>
    <dbReference type="NCBI Taxonomy" id="869212"/>
    <lineage>
        <taxon>Bacteria</taxon>
        <taxon>Pseudomonadati</taxon>
        <taxon>Spirochaetota</taxon>
        <taxon>Spirochaetia</taxon>
        <taxon>Leptospirales</taxon>
        <taxon>Leptospiraceae</taxon>
        <taxon>Turneriella</taxon>
    </lineage>
</organism>
<feature type="region of interest" description="Disordered" evidence="1">
    <location>
        <begin position="1"/>
        <end position="22"/>
    </location>
</feature>